<dbReference type="KEGG" id="pbas:SMSP2_02701"/>
<organism evidence="1 2">
    <name type="scientific">Limihaloglobus sulfuriphilus</name>
    <dbReference type="NCBI Taxonomy" id="1851148"/>
    <lineage>
        <taxon>Bacteria</taxon>
        <taxon>Pseudomonadati</taxon>
        <taxon>Planctomycetota</taxon>
        <taxon>Phycisphaerae</taxon>
        <taxon>Sedimentisphaerales</taxon>
        <taxon>Sedimentisphaeraceae</taxon>
        <taxon>Limihaloglobus</taxon>
    </lineage>
</organism>
<dbReference type="RefSeq" id="WP_146684522.1">
    <property type="nucleotide sequence ID" value="NZ_CP019646.1"/>
</dbReference>
<dbReference type="EMBL" id="CP019646">
    <property type="protein sequence ID" value="AQQ72318.1"/>
    <property type="molecule type" value="Genomic_DNA"/>
</dbReference>
<dbReference type="AlphaFoldDB" id="A0A1Q2MIH0"/>
<name>A0A1Q2MIH0_9BACT</name>
<dbReference type="STRING" id="1851148.SMSP2_02701"/>
<accession>A0A1Q2MIH0</accession>
<reference evidence="2" key="1">
    <citation type="submission" date="2017-02" db="EMBL/GenBank/DDBJ databases">
        <title>Comparative genomics and description of representatives of a novel lineage of planctomycetes thriving in anoxic sediments.</title>
        <authorList>
            <person name="Spring S."/>
            <person name="Bunk B."/>
            <person name="Sproer C."/>
        </authorList>
    </citation>
    <scope>NUCLEOTIDE SEQUENCE [LARGE SCALE GENOMIC DNA]</scope>
    <source>
        <strain evidence="2">SM-Chi-D1</strain>
    </source>
</reference>
<dbReference type="PROSITE" id="PS51257">
    <property type="entry name" value="PROKAR_LIPOPROTEIN"/>
    <property type="match status" value="1"/>
</dbReference>
<evidence type="ECO:0000313" key="2">
    <source>
        <dbReference type="Proteomes" id="UP000188181"/>
    </source>
</evidence>
<dbReference type="Proteomes" id="UP000188181">
    <property type="component" value="Chromosome"/>
</dbReference>
<keyword evidence="2" id="KW-1185">Reference proteome</keyword>
<proteinExistence type="predicted"/>
<sequence precursor="true">MSKVTLMSAIAIFTISLFLSGCGWDGTDKTSAEISRSQRRTLKTDMKQLNDDINGPLLHIDQPSRLSDRYVR</sequence>
<gene>
    <name evidence="1" type="ORF">SMSP2_02701</name>
</gene>
<protein>
    <recommendedName>
        <fullName evidence="3">Lipoprotein</fullName>
    </recommendedName>
</protein>
<evidence type="ECO:0008006" key="3">
    <source>
        <dbReference type="Google" id="ProtNLM"/>
    </source>
</evidence>
<evidence type="ECO:0000313" key="1">
    <source>
        <dbReference type="EMBL" id="AQQ72318.1"/>
    </source>
</evidence>